<dbReference type="OrthoDB" id="356681at2"/>
<proteinExistence type="predicted"/>
<evidence type="ECO:0000259" key="1">
    <source>
        <dbReference type="Pfam" id="PF00149"/>
    </source>
</evidence>
<evidence type="ECO:0000313" key="5">
    <source>
        <dbReference type="Proteomes" id="UP000185680"/>
    </source>
</evidence>
<evidence type="ECO:0000313" key="2">
    <source>
        <dbReference type="EMBL" id="AOW11712.1"/>
    </source>
</evidence>
<accession>A0A167GRQ0</accession>
<gene>
    <name evidence="2" type="ORF">LPB072_01415</name>
    <name evidence="3" type="ORF">LPB72_19680</name>
</gene>
<reference evidence="3 4" key="1">
    <citation type="submission" date="2016-02" db="EMBL/GenBank/DDBJ databases">
        <title>Draft genome sequence of Hydrogenophaga sp. LPB0072.</title>
        <authorList>
            <person name="Shin S.-K."/>
            <person name="Yi H."/>
        </authorList>
    </citation>
    <scope>NUCLEOTIDE SEQUENCE [LARGE SCALE GENOMIC DNA]</scope>
    <source>
        <strain evidence="3 4">LPB0072</strain>
    </source>
</reference>
<name>A0A167GRQ0_9BURK</name>
<dbReference type="EMBL" id="LVWD01000037">
    <property type="protein sequence ID" value="OAD39804.1"/>
    <property type="molecule type" value="Genomic_DNA"/>
</dbReference>
<evidence type="ECO:0000313" key="4">
    <source>
        <dbReference type="Proteomes" id="UP000185657"/>
    </source>
</evidence>
<reference evidence="2 5" key="2">
    <citation type="submission" date="2016-10" db="EMBL/GenBank/DDBJ databases">
        <title>Hydorgenophaga sp. LPB0072 isolated from gastropod.</title>
        <authorList>
            <person name="Kim E."/>
            <person name="Yi H."/>
        </authorList>
    </citation>
    <scope>NUCLEOTIDE SEQUENCE [LARGE SCALE GENOMIC DNA]</scope>
    <source>
        <strain evidence="2 5">LPB0072</strain>
    </source>
</reference>
<dbReference type="KEGG" id="hyl:LPB072_01415"/>
<organism evidence="2 5">
    <name type="scientific">Hydrogenophaga crassostreae</name>
    <dbReference type="NCBI Taxonomy" id="1763535"/>
    <lineage>
        <taxon>Bacteria</taxon>
        <taxon>Pseudomonadati</taxon>
        <taxon>Pseudomonadota</taxon>
        <taxon>Betaproteobacteria</taxon>
        <taxon>Burkholderiales</taxon>
        <taxon>Comamonadaceae</taxon>
        <taxon>Hydrogenophaga</taxon>
    </lineage>
</organism>
<dbReference type="Proteomes" id="UP000185657">
    <property type="component" value="Unassembled WGS sequence"/>
</dbReference>
<dbReference type="Proteomes" id="UP000185680">
    <property type="component" value="Chromosome"/>
</dbReference>
<dbReference type="AlphaFoldDB" id="A0A167GRQ0"/>
<keyword evidence="4" id="KW-1185">Reference proteome</keyword>
<evidence type="ECO:0000313" key="3">
    <source>
        <dbReference type="EMBL" id="OAD39804.1"/>
    </source>
</evidence>
<dbReference type="InterPro" id="IPR004843">
    <property type="entry name" value="Calcineurin-like_PHP"/>
</dbReference>
<dbReference type="PANTHER" id="PTHR37844">
    <property type="entry name" value="SER/THR PROTEIN PHOSPHATASE SUPERFAMILY (AFU_ORTHOLOGUE AFUA_1G14840)"/>
    <property type="match status" value="1"/>
</dbReference>
<dbReference type="Gene3D" id="3.60.21.10">
    <property type="match status" value="1"/>
</dbReference>
<dbReference type="EMBL" id="CP017476">
    <property type="protein sequence ID" value="AOW11712.1"/>
    <property type="molecule type" value="Genomic_DNA"/>
</dbReference>
<feature type="domain" description="Calcineurin-like phosphoesterase" evidence="1">
    <location>
        <begin position="21"/>
        <end position="81"/>
    </location>
</feature>
<sequence>MKLQLLSDLHLEANPGYVAEPAAGAELLVLAGDIGSYQCRRDGSVMLEPDWGLQRFSPLPRYAGWPVPVVFVPGNHEYDALDVDDAHRELRATCERLGIHWLEREVLTIDDVRLVGTTLWADFDALADKPVAVPKASAPGRAKAHPIAPAPVDPVTYRLRQRDKAFRAANFYLSKMAGMRGGALFDAAAMRELALECQAWLRQALAKSFEGRTIVITHFAPTLHSADPRYGLSPGTAGFCNGLDELLPLADVWLHGHLHCPQDVQVGRCRIVANPLGYADKNEQGAFQPAGLIEV</sequence>
<dbReference type="Pfam" id="PF00149">
    <property type="entry name" value="Metallophos"/>
    <property type="match status" value="1"/>
</dbReference>
<dbReference type="PANTHER" id="PTHR37844:SF2">
    <property type="entry name" value="SER_THR PROTEIN PHOSPHATASE SUPERFAMILY (AFU_ORTHOLOGUE AFUA_1G14840)"/>
    <property type="match status" value="1"/>
</dbReference>
<dbReference type="InterPro" id="IPR029052">
    <property type="entry name" value="Metallo-depent_PP-like"/>
</dbReference>
<dbReference type="SUPFAM" id="SSF56300">
    <property type="entry name" value="Metallo-dependent phosphatases"/>
    <property type="match status" value="1"/>
</dbReference>
<dbReference type="RefSeq" id="WP_066095158.1">
    <property type="nucleotide sequence ID" value="NZ_CP017476.1"/>
</dbReference>
<dbReference type="GO" id="GO:0016787">
    <property type="term" value="F:hydrolase activity"/>
    <property type="evidence" value="ECO:0007669"/>
    <property type="project" value="InterPro"/>
</dbReference>
<dbReference type="STRING" id="1763535.LPB072_01415"/>
<protein>
    <submittedName>
        <fullName evidence="2">Metallophosphoesterase</fullName>
    </submittedName>
</protein>